<protein>
    <submittedName>
        <fullName evidence="1">Uncharacterized protein</fullName>
    </submittedName>
</protein>
<dbReference type="OrthoDB" id="7299295at2"/>
<dbReference type="Proteomes" id="UP000282028">
    <property type="component" value="Unassembled WGS sequence"/>
</dbReference>
<evidence type="ECO:0000313" key="1">
    <source>
        <dbReference type="EMBL" id="RNB68066.1"/>
    </source>
</evidence>
<accession>A0A3M8BXD0</accession>
<dbReference type="RefSeq" id="WP_122910987.1">
    <property type="nucleotide sequence ID" value="NZ_CBCSBE010000030.1"/>
</dbReference>
<evidence type="ECO:0000313" key="2">
    <source>
        <dbReference type="Proteomes" id="UP000282028"/>
    </source>
</evidence>
<dbReference type="AlphaFoldDB" id="A0A3M8BXD0"/>
<organism evidence="1 2">
    <name type="scientific">Brevibacillus invocatus</name>
    <dbReference type="NCBI Taxonomy" id="173959"/>
    <lineage>
        <taxon>Bacteria</taxon>
        <taxon>Bacillati</taxon>
        <taxon>Bacillota</taxon>
        <taxon>Bacilli</taxon>
        <taxon>Bacillales</taxon>
        <taxon>Paenibacillaceae</taxon>
        <taxon>Brevibacillus</taxon>
    </lineage>
</organism>
<dbReference type="EMBL" id="RHHR01000047">
    <property type="protein sequence ID" value="RNB68066.1"/>
    <property type="molecule type" value="Genomic_DNA"/>
</dbReference>
<sequence length="283" mass="33313">MTLPIVLIHRGDDTYLSYSLRQAEVSNPEASVFLLGTAINQHFASDGITHVMIHSYMQSASAFAPIYKHMHIMPLSYNLFCFQRWFVLRDFMRDNQIQACCYIDSDVMLYENVNNPIYHDFKMEFVWTNFVSLDLLDRFCAFTTTYFANTMLYGQLVQETKQLGHLSNNLPLVSDMVVGLLFLRQFPQYTYTHGRYDDRMFDENINRPIWAESLEGKRKVYLNDGQLYTKDVASKAYIRLNSLHFQGTVMKDFMSFFFTPHLSKKGSFYFDYQTRLWMPTVLT</sequence>
<comment type="caution">
    <text evidence="1">The sequence shown here is derived from an EMBL/GenBank/DDBJ whole genome shotgun (WGS) entry which is preliminary data.</text>
</comment>
<name>A0A3M8BXD0_9BACL</name>
<gene>
    <name evidence="1" type="ORF">EDM52_21530</name>
</gene>
<proteinExistence type="predicted"/>
<keyword evidence="2" id="KW-1185">Reference proteome</keyword>
<reference evidence="1 2" key="1">
    <citation type="submission" date="2018-10" db="EMBL/GenBank/DDBJ databases">
        <title>Phylogenomics of Brevibacillus.</title>
        <authorList>
            <person name="Dunlap C."/>
        </authorList>
    </citation>
    <scope>NUCLEOTIDE SEQUENCE [LARGE SCALE GENOMIC DNA]</scope>
    <source>
        <strain evidence="1 2">JCM 12215</strain>
    </source>
</reference>